<dbReference type="SUPFAM" id="SSF48403">
    <property type="entry name" value="Ankyrin repeat"/>
    <property type="match status" value="3"/>
</dbReference>
<reference evidence="4" key="1">
    <citation type="submission" date="2021-03" db="EMBL/GenBank/DDBJ databases">
        <authorList>
            <person name="Bekaert M."/>
        </authorList>
    </citation>
    <scope>NUCLEOTIDE SEQUENCE</scope>
</reference>
<dbReference type="AlphaFoldDB" id="A0A8S3SFI4"/>
<evidence type="ECO:0000313" key="5">
    <source>
        <dbReference type="Proteomes" id="UP000683360"/>
    </source>
</evidence>
<feature type="repeat" description="ANK" evidence="3">
    <location>
        <begin position="555"/>
        <end position="591"/>
    </location>
</feature>
<dbReference type="SMART" id="SM00248">
    <property type="entry name" value="ANK"/>
    <property type="match status" value="11"/>
</dbReference>
<keyword evidence="2 3" id="KW-0040">ANK repeat</keyword>
<sequence length="704" mass="79483">MVLSNSYVDPNFTKGQQNSPLIYFCKIECSDAVKQLIHYGADVTHIGEKGETDLHHIMEISDPVTAVAMLDCIYSEPANQLLKNATGHTTLNATIKSMDELFEGPHWFNRHRLTHLYKNERMKFIALRRLMVRLLEAGANTDTDKLNESLINCSYVGDFDGMKSLISHGADMNFRDKSGSSILHLCWSYGINAALSFLKWMIGKEFDIKIVDGEENSILMSILRGSYTKKNEINEQAAELVILFAQNNVQGVKNKSGNSPLHIAAKAGYARMVDALIQHDVDVCVRNNRGFTPLHECLLSSEDRNTVSEILSTLLNHALLKEDLQSLEGGKLLYFASTIPYNPNSDEDIRDKRTEITALLLKYGADPNEHSEDCIPLVEACRQTNIGLTKLLLESGAMVNVRSSEWKRENENGCQDKRFLLDKKRNVSDGNSLLHVLFSTYGDKEKKLLLTTILIESGINVNMVDKSGRSALFSAIQTIPKETDDYLEDMDEQNYMNSLVKQTVEIQKTNWVNFVSPNKFKGDVSNLIDVTAQGNYCLVEEMLKNGVDINFADQSKRTALHYACILKNPHDRDRIIRLLVKYGADLNCRSITREKPLDTLVNSMTHDIGKHGTVKYDQDCFKEEVDLSLLNLFICGGSDLCPIKKLKKDTLSLLKKCNSKWSENLIEGSMDHSYRSVLLTLLQTGLLKTAEYLIRSGWQVERER</sequence>
<evidence type="ECO:0000256" key="3">
    <source>
        <dbReference type="PROSITE-ProRule" id="PRU00023"/>
    </source>
</evidence>
<evidence type="ECO:0000313" key="4">
    <source>
        <dbReference type="EMBL" id="CAG2219689.1"/>
    </source>
</evidence>
<keyword evidence="5" id="KW-1185">Reference proteome</keyword>
<keyword evidence="1" id="KW-0677">Repeat</keyword>
<feature type="repeat" description="ANK" evidence="3">
    <location>
        <begin position="256"/>
        <end position="288"/>
    </location>
</feature>
<protein>
    <submittedName>
        <fullName evidence="4">Uncharacterized protein</fullName>
    </submittedName>
</protein>
<evidence type="ECO:0000256" key="2">
    <source>
        <dbReference type="ARBA" id="ARBA00023043"/>
    </source>
</evidence>
<proteinExistence type="predicted"/>
<dbReference type="PANTHER" id="PTHR24198">
    <property type="entry name" value="ANKYRIN REPEAT AND PROTEIN KINASE DOMAIN-CONTAINING PROTEIN"/>
    <property type="match status" value="1"/>
</dbReference>
<accession>A0A8S3SFI4</accession>
<dbReference type="Proteomes" id="UP000683360">
    <property type="component" value="Unassembled WGS sequence"/>
</dbReference>
<dbReference type="InterPro" id="IPR002110">
    <property type="entry name" value="Ankyrin_rpt"/>
</dbReference>
<name>A0A8S3SFI4_MYTED</name>
<dbReference type="InterPro" id="IPR036770">
    <property type="entry name" value="Ankyrin_rpt-contain_sf"/>
</dbReference>
<dbReference type="PRINTS" id="PR01415">
    <property type="entry name" value="ANKYRIN"/>
</dbReference>
<evidence type="ECO:0000256" key="1">
    <source>
        <dbReference type="ARBA" id="ARBA00022737"/>
    </source>
</evidence>
<gene>
    <name evidence="4" type="ORF">MEDL_33206</name>
</gene>
<dbReference type="EMBL" id="CAJPWZ010001638">
    <property type="protein sequence ID" value="CAG2219689.1"/>
    <property type="molecule type" value="Genomic_DNA"/>
</dbReference>
<dbReference type="PANTHER" id="PTHR24198:SF165">
    <property type="entry name" value="ANKYRIN REPEAT-CONTAINING PROTEIN-RELATED"/>
    <property type="match status" value="1"/>
</dbReference>
<dbReference type="PROSITE" id="PS50088">
    <property type="entry name" value="ANK_REPEAT"/>
    <property type="match status" value="2"/>
</dbReference>
<organism evidence="4 5">
    <name type="scientific">Mytilus edulis</name>
    <name type="common">Blue mussel</name>
    <dbReference type="NCBI Taxonomy" id="6550"/>
    <lineage>
        <taxon>Eukaryota</taxon>
        <taxon>Metazoa</taxon>
        <taxon>Spiralia</taxon>
        <taxon>Lophotrochozoa</taxon>
        <taxon>Mollusca</taxon>
        <taxon>Bivalvia</taxon>
        <taxon>Autobranchia</taxon>
        <taxon>Pteriomorphia</taxon>
        <taxon>Mytilida</taxon>
        <taxon>Mytiloidea</taxon>
        <taxon>Mytilidae</taxon>
        <taxon>Mytilinae</taxon>
        <taxon>Mytilus</taxon>
    </lineage>
</organism>
<dbReference type="Gene3D" id="1.25.40.20">
    <property type="entry name" value="Ankyrin repeat-containing domain"/>
    <property type="match status" value="4"/>
</dbReference>
<comment type="caution">
    <text evidence="4">The sequence shown here is derived from an EMBL/GenBank/DDBJ whole genome shotgun (WGS) entry which is preliminary data.</text>
</comment>
<dbReference type="OrthoDB" id="6197354at2759"/>
<dbReference type="Pfam" id="PF12796">
    <property type="entry name" value="Ank_2"/>
    <property type="match status" value="2"/>
</dbReference>
<dbReference type="PROSITE" id="PS50297">
    <property type="entry name" value="ANK_REP_REGION"/>
    <property type="match status" value="2"/>
</dbReference>